<accession>A0ABV9HRB1</accession>
<dbReference type="Pfam" id="PF04940">
    <property type="entry name" value="BLUF"/>
    <property type="match status" value="1"/>
</dbReference>
<reference evidence="3" key="1">
    <citation type="journal article" date="2019" name="Int. J. Syst. Evol. Microbiol.">
        <title>The Global Catalogue of Microorganisms (GCM) 10K type strain sequencing project: providing services to taxonomists for standard genome sequencing and annotation.</title>
        <authorList>
            <consortium name="The Broad Institute Genomics Platform"/>
            <consortium name="The Broad Institute Genome Sequencing Center for Infectious Disease"/>
            <person name="Wu L."/>
            <person name="Ma J."/>
        </authorList>
    </citation>
    <scope>NUCLEOTIDE SEQUENCE [LARGE SCALE GENOMIC DNA]</scope>
    <source>
        <strain evidence="3">YJ-61-S</strain>
    </source>
</reference>
<dbReference type="SMART" id="SM01034">
    <property type="entry name" value="BLUF"/>
    <property type="match status" value="1"/>
</dbReference>
<dbReference type="SUPFAM" id="SSF54975">
    <property type="entry name" value="Acylphosphatase/BLUF domain-like"/>
    <property type="match status" value="1"/>
</dbReference>
<dbReference type="RefSeq" id="WP_379976908.1">
    <property type="nucleotide sequence ID" value="NZ_JBHSFV010000001.1"/>
</dbReference>
<evidence type="ECO:0000313" key="2">
    <source>
        <dbReference type="EMBL" id="MFC4632708.1"/>
    </source>
</evidence>
<evidence type="ECO:0000313" key="3">
    <source>
        <dbReference type="Proteomes" id="UP001596043"/>
    </source>
</evidence>
<keyword evidence="3" id="KW-1185">Reference proteome</keyword>
<protein>
    <submittedName>
        <fullName evidence="2">BLUF domain-containing protein</fullName>
    </submittedName>
</protein>
<gene>
    <name evidence="2" type="ORF">ACFO3O_02250</name>
</gene>
<dbReference type="Gene3D" id="3.30.70.100">
    <property type="match status" value="1"/>
</dbReference>
<sequence>MLYGICYVSTLRSPLDSHELRELFVFCATKNIAENVSGVLLHNSGNFLQYFEGDELKIKELFYSKIKKDTRHKNIITLFEKEINDLYFTGYKAGFTSIMEDNQIGSLRSYLNLLKYLDSSEMEALSKTVNSFLSAK</sequence>
<name>A0ABV9HRB1_9FLAO</name>
<dbReference type="EMBL" id="JBHSFV010000001">
    <property type="protein sequence ID" value="MFC4632708.1"/>
    <property type="molecule type" value="Genomic_DNA"/>
</dbReference>
<dbReference type="InterPro" id="IPR036046">
    <property type="entry name" value="Acylphosphatase-like_dom_sf"/>
</dbReference>
<feature type="domain" description="BLUF" evidence="1">
    <location>
        <begin position="2"/>
        <end position="94"/>
    </location>
</feature>
<dbReference type="Proteomes" id="UP001596043">
    <property type="component" value="Unassembled WGS sequence"/>
</dbReference>
<evidence type="ECO:0000259" key="1">
    <source>
        <dbReference type="PROSITE" id="PS50925"/>
    </source>
</evidence>
<comment type="caution">
    <text evidence="2">The sequence shown here is derived from an EMBL/GenBank/DDBJ whole genome shotgun (WGS) entry which is preliminary data.</text>
</comment>
<dbReference type="PROSITE" id="PS50925">
    <property type="entry name" value="BLUF"/>
    <property type="match status" value="1"/>
</dbReference>
<proteinExistence type="predicted"/>
<organism evidence="2 3">
    <name type="scientific">Dokdonia ponticola</name>
    <dbReference type="NCBI Taxonomy" id="2041041"/>
    <lineage>
        <taxon>Bacteria</taxon>
        <taxon>Pseudomonadati</taxon>
        <taxon>Bacteroidota</taxon>
        <taxon>Flavobacteriia</taxon>
        <taxon>Flavobacteriales</taxon>
        <taxon>Flavobacteriaceae</taxon>
        <taxon>Dokdonia</taxon>
    </lineage>
</organism>
<dbReference type="InterPro" id="IPR007024">
    <property type="entry name" value="BLUF_domain"/>
</dbReference>